<feature type="transmembrane region" description="Helical" evidence="6">
    <location>
        <begin position="155"/>
        <end position="173"/>
    </location>
</feature>
<evidence type="ECO:0000259" key="7">
    <source>
        <dbReference type="Pfam" id="PF01895"/>
    </source>
</evidence>
<organism evidence="8 9">
    <name type="scientific">Oryzomonas rubra</name>
    <dbReference type="NCBI Taxonomy" id="2509454"/>
    <lineage>
        <taxon>Bacteria</taxon>
        <taxon>Pseudomonadati</taxon>
        <taxon>Thermodesulfobacteriota</taxon>
        <taxon>Desulfuromonadia</taxon>
        <taxon>Geobacterales</taxon>
        <taxon>Geobacteraceae</taxon>
        <taxon>Oryzomonas</taxon>
    </lineage>
</organism>
<dbReference type="Pfam" id="PF01895">
    <property type="entry name" value="PhoU"/>
    <property type="match status" value="1"/>
</dbReference>
<evidence type="ECO:0000313" key="8">
    <source>
        <dbReference type="EMBL" id="KAA0895009.1"/>
    </source>
</evidence>
<feature type="transmembrane region" description="Helical" evidence="6">
    <location>
        <begin position="193"/>
        <end position="214"/>
    </location>
</feature>
<sequence length="572" mass="62006">MIDNGGMLQFRLVPPELRIWSSTNMSLSLIEGALGGIGLFLLGMRLMSDGIRTVADARIRDVFTKLTSNRFYSMLFGMATALAVNSGSAAVIFTIGLVNGGVLNIFQALSVLGGVLIGASLPLHIHIIPYSLISTPLIFSGVVLKFFARKRRYANAGDLILGIGLLFLGLTLLEGSYRPFDHHPFYTTFNELFFHQPILATIFGALISFLVQSARSSVTVVASLSSGYQIDPITASRMVSGGLIGVAAMGALASVGGNSVTRRVATTYLFFAFSVALLLVPLASLMLEAAQRLPFVELSGACSEGQPLFCQLAWVHTVSSLLVACILIAISAPLARMLGGSSVITGNGAVASQPCAGYLDERILNTPPLAMEQVRKEIIRMMSVTAFMYADIHEVLSDFDARRADTIRQHEQVLDSLNHEITTFLAALARTADSPEISYEIPGLFQTVSDLEHVGDRCENILKGIVSKKEAGVVFSEDAMDDLKRLAQIVATAISDTEHMIRHGFIRDDFDLAAAKTAARVVFETARQNHFERMSNGVCPPRAAKLFNEMTSDFEGIARLCWNIITCQGRKR</sequence>
<feature type="transmembrane region" description="Helical" evidence="6">
    <location>
        <begin position="102"/>
        <end position="121"/>
    </location>
</feature>
<comment type="caution">
    <text evidence="8">The sequence shown here is derived from an EMBL/GenBank/DDBJ whole genome shotgun (WGS) entry which is preliminary data.</text>
</comment>
<name>A0A5A9XSD8_9BACT</name>
<keyword evidence="3 6" id="KW-0812">Transmembrane</keyword>
<feature type="transmembrane region" description="Helical" evidence="6">
    <location>
        <begin position="27"/>
        <end position="47"/>
    </location>
</feature>
<protein>
    <submittedName>
        <fullName evidence="8">Na/Pi cotransporter family protein</fullName>
    </submittedName>
</protein>
<dbReference type="EMBL" id="SRSD01000001">
    <property type="protein sequence ID" value="KAA0895009.1"/>
    <property type="molecule type" value="Genomic_DNA"/>
</dbReference>
<feature type="transmembrane region" description="Helical" evidence="6">
    <location>
        <begin position="268"/>
        <end position="287"/>
    </location>
</feature>
<evidence type="ECO:0000256" key="4">
    <source>
        <dbReference type="ARBA" id="ARBA00022989"/>
    </source>
</evidence>
<dbReference type="SUPFAM" id="SSF109755">
    <property type="entry name" value="PhoU-like"/>
    <property type="match status" value="1"/>
</dbReference>
<evidence type="ECO:0000256" key="6">
    <source>
        <dbReference type="SAM" id="Phobius"/>
    </source>
</evidence>
<dbReference type="GO" id="GO:0005436">
    <property type="term" value="F:sodium:phosphate symporter activity"/>
    <property type="evidence" value="ECO:0007669"/>
    <property type="project" value="InterPro"/>
</dbReference>
<keyword evidence="9" id="KW-1185">Reference proteome</keyword>
<reference evidence="8 9" key="1">
    <citation type="submission" date="2019-04" db="EMBL/GenBank/DDBJ databases">
        <title>Geobacter ruber sp. nov., ferric-reducing bacteria isolated from paddy soil.</title>
        <authorList>
            <person name="Xu Z."/>
            <person name="Masuda Y."/>
            <person name="Itoh H."/>
            <person name="Senoo K."/>
        </authorList>
    </citation>
    <scope>NUCLEOTIDE SEQUENCE [LARGE SCALE GENOMIC DNA]</scope>
    <source>
        <strain evidence="8 9">Red88</strain>
    </source>
</reference>
<evidence type="ECO:0000256" key="3">
    <source>
        <dbReference type="ARBA" id="ARBA00022692"/>
    </source>
</evidence>
<dbReference type="InterPro" id="IPR026022">
    <property type="entry name" value="PhoU_dom"/>
</dbReference>
<dbReference type="GO" id="GO:0005886">
    <property type="term" value="C:plasma membrane"/>
    <property type="evidence" value="ECO:0007669"/>
    <property type="project" value="UniProtKB-SubCell"/>
</dbReference>
<dbReference type="Gene3D" id="1.20.58.220">
    <property type="entry name" value="Phosphate transport system protein phou homolog 2, domain 2"/>
    <property type="match status" value="1"/>
</dbReference>
<dbReference type="InterPro" id="IPR003841">
    <property type="entry name" value="Na/Pi_transpt"/>
</dbReference>
<keyword evidence="5 6" id="KW-0472">Membrane</keyword>
<feature type="domain" description="PhoU" evidence="7">
    <location>
        <begin position="378"/>
        <end position="463"/>
    </location>
</feature>
<dbReference type="OrthoDB" id="9763003at2"/>
<accession>A0A5A9XSD8</accession>
<proteinExistence type="predicted"/>
<feature type="transmembrane region" description="Helical" evidence="6">
    <location>
        <begin position="127"/>
        <end position="148"/>
    </location>
</feature>
<dbReference type="Pfam" id="PF02690">
    <property type="entry name" value="Na_Pi_cotrans"/>
    <property type="match status" value="1"/>
</dbReference>
<feature type="transmembrane region" description="Helical" evidence="6">
    <location>
        <begin position="235"/>
        <end position="256"/>
    </location>
</feature>
<dbReference type="AlphaFoldDB" id="A0A5A9XSD8"/>
<gene>
    <name evidence="8" type="ORF">ET418_00365</name>
</gene>
<evidence type="ECO:0000256" key="5">
    <source>
        <dbReference type="ARBA" id="ARBA00023136"/>
    </source>
</evidence>
<feature type="transmembrane region" description="Helical" evidence="6">
    <location>
        <begin position="71"/>
        <end position="95"/>
    </location>
</feature>
<dbReference type="PANTHER" id="PTHR10010:SF46">
    <property type="entry name" value="SODIUM-DEPENDENT PHOSPHATE TRANSPORT PROTEIN 2B"/>
    <property type="match status" value="1"/>
</dbReference>
<evidence type="ECO:0000313" key="9">
    <source>
        <dbReference type="Proteomes" id="UP000324298"/>
    </source>
</evidence>
<dbReference type="GO" id="GO:0044341">
    <property type="term" value="P:sodium-dependent phosphate transport"/>
    <property type="evidence" value="ECO:0007669"/>
    <property type="project" value="InterPro"/>
</dbReference>
<evidence type="ECO:0000256" key="1">
    <source>
        <dbReference type="ARBA" id="ARBA00004651"/>
    </source>
</evidence>
<evidence type="ECO:0000256" key="2">
    <source>
        <dbReference type="ARBA" id="ARBA00022475"/>
    </source>
</evidence>
<keyword evidence="4 6" id="KW-1133">Transmembrane helix</keyword>
<dbReference type="PANTHER" id="PTHR10010">
    <property type="entry name" value="SOLUTE CARRIER FAMILY 34 SODIUM PHOSPHATE , MEMBER 2-RELATED"/>
    <property type="match status" value="1"/>
</dbReference>
<keyword evidence="2" id="KW-1003">Cell membrane</keyword>
<feature type="transmembrane region" description="Helical" evidence="6">
    <location>
        <begin position="308"/>
        <end position="332"/>
    </location>
</feature>
<dbReference type="Proteomes" id="UP000324298">
    <property type="component" value="Unassembled WGS sequence"/>
</dbReference>
<dbReference type="InterPro" id="IPR038078">
    <property type="entry name" value="PhoU-like_sf"/>
</dbReference>
<comment type="subcellular location">
    <subcellularLocation>
        <location evidence="1">Cell membrane</location>
        <topology evidence="1">Multi-pass membrane protein</topology>
    </subcellularLocation>
</comment>
<dbReference type="NCBIfam" id="NF037997">
    <property type="entry name" value="Na_Pi_symport"/>
    <property type="match status" value="1"/>
</dbReference>